<dbReference type="InterPro" id="IPR050109">
    <property type="entry name" value="HTH-type_TetR-like_transc_reg"/>
</dbReference>
<dbReference type="InterPro" id="IPR001647">
    <property type="entry name" value="HTH_TetR"/>
</dbReference>
<reference evidence="4 5" key="1">
    <citation type="submission" date="2021-03" db="EMBL/GenBank/DDBJ databases">
        <title>Identification of novel Bacillus strains.</title>
        <authorList>
            <person name="Xiao Z."/>
            <person name="Li Y."/>
            <person name="Shen J."/>
        </authorList>
    </citation>
    <scope>NUCLEOTIDE SEQUENCE [LARGE SCALE GENOMIC DNA]</scope>
    <source>
        <strain evidence="4 5">SY8</strain>
    </source>
</reference>
<evidence type="ECO:0000256" key="1">
    <source>
        <dbReference type="ARBA" id="ARBA00023125"/>
    </source>
</evidence>
<dbReference type="SUPFAM" id="SSF48498">
    <property type="entry name" value="Tetracyclin repressor-like, C-terminal domain"/>
    <property type="match status" value="1"/>
</dbReference>
<dbReference type="InterPro" id="IPR009057">
    <property type="entry name" value="Homeodomain-like_sf"/>
</dbReference>
<feature type="DNA-binding region" description="H-T-H motif" evidence="2">
    <location>
        <begin position="37"/>
        <end position="56"/>
    </location>
</feature>
<evidence type="ECO:0000313" key="5">
    <source>
        <dbReference type="Proteomes" id="UP000677611"/>
    </source>
</evidence>
<dbReference type="PROSITE" id="PS50977">
    <property type="entry name" value="HTH_TETR_2"/>
    <property type="match status" value="1"/>
</dbReference>
<dbReference type="Proteomes" id="UP000677611">
    <property type="component" value="Unassembled WGS sequence"/>
</dbReference>
<dbReference type="PANTHER" id="PTHR30328">
    <property type="entry name" value="TRANSCRIPTIONAL REPRESSOR"/>
    <property type="match status" value="1"/>
</dbReference>
<proteinExistence type="predicted"/>
<keyword evidence="1 2" id="KW-0238">DNA-binding</keyword>
<name>A0ABS3NSB7_9BACI</name>
<accession>A0ABS3NSB7</accession>
<dbReference type="RefSeq" id="WP_208016504.1">
    <property type="nucleotide sequence ID" value="NZ_JAGDQJ010000004.1"/>
</dbReference>
<comment type="caution">
    <text evidence="4">The sequence shown here is derived from an EMBL/GenBank/DDBJ whole genome shotgun (WGS) entry which is preliminary data.</text>
</comment>
<protein>
    <submittedName>
        <fullName evidence="4">TetR/AcrR family transcriptional regulator</fullName>
    </submittedName>
</protein>
<gene>
    <name evidence="4" type="ORF">J4P90_00960</name>
</gene>
<keyword evidence="5" id="KW-1185">Reference proteome</keyword>
<dbReference type="SUPFAM" id="SSF46689">
    <property type="entry name" value="Homeodomain-like"/>
    <property type="match status" value="1"/>
</dbReference>
<organism evidence="4 5">
    <name type="scientific">Bacillus arachidis</name>
    <dbReference type="NCBI Taxonomy" id="2819290"/>
    <lineage>
        <taxon>Bacteria</taxon>
        <taxon>Bacillati</taxon>
        <taxon>Bacillota</taxon>
        <taxon>Bacilli</taxon>
        <taxon>Bacillales</taxon>
        <taxon>Bacillaceae</taxon>
        <taxon>Bacillus</taxon>
    </lineage>
</organism>
<evidence type="ECO:0000313" key="4">
    <source>
        <dbReference type="EMBL" id="MBO1623832.1"/>
    </source>
</evidence>
<feature type="domain" description="HTH tetR-type" evidence="3">
    <location>
        <begin position="14"/>
        <end position="74"/>
    </location>
</feature>
<sequence length="209" mass="24855">MSSKWNEELEEQRNRRRKEVLAASRKLFLEKNFLKVNMSDIASESGISKVTLYKYYKSIDEIAFEVHNMLLFEMKELFAGFSDDVPAYEQILLFLKRCLDFLKTKRDILRFQAYYRTQYPEIIEVRSVQEKIWGIVEVLYLLFERGQKEGSIRTDISGKELFIWTANTLMAMAQRLATRERYLEKETCVSAERMMEMTIESIANYIKKS</sequence>
<dbReference type="Gene3D" id="1.10.357.10">
    <property type="entry name" value="Tetracycline Repressor, domain 2"/>
    <property type="match status" value="1"/>
</dbReference>
<dbReference type="PANTHER" id="PTHR30328:SF54">
    <property type="entry name" value="HTH-TYPE TRANSCRIPTIONAL REPRESSOR SCO4008"/>
    <property type="match status" value="1"/>
</dbReference>
<dbReference type="InterPro" id="IPR036271">
    <property type="entry name" value="Tet_transcr_reg_TetR-rel_C_sf"/>
</dbReference>
<dbReference type="Pfam" id="PF00440">
    <property type="entry name" value="TetR_N"/>
    <property type="match status" value="1"/>
</dbReference>
<evidence type="ECO:0000259" key="3">
    <source>
        <dbReference type="PROSITE" id="PS50977"/>
    </source>
</evidence>
<evidence type="ECO:0000256" key="2">
    <source>
        <dbReference type="PROSITE-ProRule" id="PRU00335"/>
    </source>
</evidence>
<dbReference type="PRINTS" id="PR00455">
    <property type="entry name" value="HTHTETR"/>
</dbReference>
<dbReference type="EMBL" id="JAGDQJ010000004">
    <property type="protein sequence ID" value="MBO1623832.1"/>
    <property type="molecule type" value="Genomic_DNA"/>
</dbReference>